<evidence type="ECO:0000313" key="3">
    <source>
        <dbReference type="Proteomes" id="UP000284119"/>
    </source>
</evidence>
<evidence type="ECO:0000313" key="2">
    <source>
        <dbReference type="EMBL" id="RJT10693.1"/>
    </source>
</evidence>
<feature type="transmembrane region" description="Helical" evidence="1">
    <location>
        <begin position="399"/>
        <end position="417"/>
    </location>
</feature>
<reference evidence="2 3" key="1">
    <citation type="submission" date="2018-09" db="EMBL/GenBank/DDBJ databases">
        <authorList>
            <person name="Le Fleche-Mateos A."/>
        </authorList>
    </citation>
    <scope>NUCLEOTIDE SEQUENCE [LARGE SCALE GENOMIC DNA]</scope>
    <source>
        <strain evidence="2 3">DSM 30078</strain>
    </source>
</reference>
<dbReference type="RefSeq" id="WP_112167931.1">
    <property type="nucleotide sequence ID" value="NZ_JYDE01000021.1"/>
</dbReference>
<keyword evidence="1" id="KW-0472">Membrane</keyword>
<organism evidence="2 3">
    <name type="scientific">Rahnella inusitata</name>
    <dbReference type="NCBI Taxonomy" id="58169"/>
    <lineage>
        <taxon>Bacteria</taxon>
        <taxon>Pseudomonadati</taxon>
        <taxon>Pseudomonadota</taxon>
        <taxon>Gammaproteobacteria</taxon>
        <taxon>Enterobacterales</taxon>
        <taxon>Yersiniaceae</taxon>
        <taxon>Rahnella</taxon>
    </lineage>
</organism>
<sequence length="460" mass="51662">MVWKLYPPQKGAGDFKVPWLVFLIIYIVVIGISLLIRASTWPDKKHVDAVFIFDSVVFPILIVTSVISVLCMFVSAEYHLEESKKLIADWQKFSLKSYASQHLKIAAWSLVSPVNDLALKMLKLEGEFPLAPKTPVKIATGIDEFEATRIQQILSQLLTPMAETLKKYPDFDITYWVRAGDESTEDDINSIIAKFDIKASGNRKMIGLNECPNYSLINTMISDSNQAYRYRHLLIICDITSDTESEFMETASAFYFCSDYTEQDNKRPVYLFQPMTDSSDINKSTSVYLEIEDSTDSIPKTLWHTGLSRLEKYPLLKALDDGRTAQNRLELELSLGKRSEGYAWLALAAASDAVMYAQGAQLLAASDRNQAGLIKISPELPNEPSEPVMKDHFIPMFSGIYATFFTLSTLFVGLGLFGEFPSLLLSILIAVAVLVIIMGGGYILTVLTNDRAWDEMRNLK</sequence>
<protein>
    <submittedName>
        <fullName evidence="2">Uncharacterized protein</fullName>
    </submittedName>
</protein>
<evidence type="ECO:0000256" key="1">
    <source>
        <dbReference type="SAM" id="Phobius"/>
    </source>
</evidence>
<feature type="transmembrane region" description="Helical" evidence="1">
    <location>
        <begin position="17"/>
        <end position="36"/>
    </location>
</feature>
<feature type="transmembrane region" description="Helical" evidence="1">
    <location>
        <begin position="423"/>
        <end position="447"/>
    </location>
</feature>
<gene>
    <name evidence="2" type="ORF">D5396_17960</name>
</gene>
<name>A0ABX9NXX5_9GAMM</name>
<accession>A0ABX9NXX5</accession>
<dbReference type="Proteomes" id="UP000284119">
    <property type="component" value="Unassembled WGS sequence"/>
</dbReference>
<keyword evidence="3" id="KW-1185">Reference proteome</keyword>
<proteinExistence type="predicted"/>
<keyword evidence="1" id="KW-0812">Transmembrane</keyword>
<feature type="transmembrane region" description="Helical" evidence="1">
    <location>
        <begin position="56"/>
        <end position="76"/>
    </location>
</feature>
<keyword evidence="1" id="KW-1133">Transmembrane helix</keyword>
<comment type="caution">
    <text evidence="2">The sequence shown here is derived from an EMBL/GenBank/DDBJ whole genome shotgun (WGS) entry which is preliminary data.</text>
</comment>
<dbReference type="EMBL" id="RAHG01000010">
    <property type="protein sequence ID" value="RJT10693.1"/>
    <property type="molecule type" value="Genomic_DNA"/>
</dbReference>